<protein>
    <submittedName>
        <fullName evidence="2">Uncharacterized protein</fullName>
    </submittedName>
</protein>
<evidence type="ECO:0000313" key="2">
    <source>
        <dbReference type="EMBL" id="KKW36411.1"/>
    </source>
</evidence>
<name>A0A0G1XZK6_9BACT</name>
<dbReference type="EMBL" id="LCRN01000026">
    <property type="protein sequence ID" value="KKW36411.1"/>
    <property type="molecule type" value="Genomic_DNA"/>
</dbReference>
<dbReference type="AlphaFoldDB" id="A0A0G1XZK6"/>
<evidence type="ECO:0000256" key="1">
    <source>
        <dbReference type="SAM" id="MobiDB-lite"/>
    </source>
</evidence>
<evidence type="ECO:0000313" key="3">
    <source>
        <dbReference type="Proteomes" id="UP000033865"/>
    </source>
</evidence>
<comment type="caution">
    <text evidence="2">The sequence shown here is derived from an EMBL/GenBank/DDBJ whole genome shotgun (WGS) entry which is preliminary data.</text>
</comment>
<feature type="non-terminal residue" evidence="2">
    <location>
        <position position="21"/>
    </location>
</feature>
<proteinExistence type="predicted"/>
<organism evidence="2 3">
    <name type="scientific">Candidatus Uhrbacteria bacterium GW2011_GWC2_53_7</name>
    <dbReference type="NCBI Taxonomy" id="1618986"/>
    <lineage>
        <taxon>Bacteria</taxon>
        <taxon>Candidatus Uhriibacteriota</taxon>
    </lineage>
</organism>
<accession>A0A0G1XZK6</accession>
<sequence length="21" mass="2214">MLIADASSSSAISSEKTVEMR</sequence>
<feature type="region of interest" description="Disordered" evidence="1">
    <location>
        <begin position="1"/>
        <end position="21"/>
    </location>
</feature>
<gene>
    <name evidence="2" type="ORF">UY82_C0026G0001</name>
</gene>
<feature type="compositionally biased region" description="Low complexity" evidence="1">
    <location>
        <begin position="1"/>
        <end position="14"/>
    </location>
</feature>
<reference evidence="2 3" key="1">
    <citation type="journal article" date="2015" name="Nature">
        <title>rRNA introns, odd ribosomes, and small enigmatic genomes across a large radiation of phyla.</title>
        <authorList>
            <person name="Brown C.T."/>
            <person name="Hug L.A."/>
            <person name="Thomas B.C."/>
            <person name="Sharon I."/>
            <person name="Castelle C.J."/>
            <person name="Singh A."/>
            <person name="Wilkins M.J."/>
            <person name="Williams K.H."/>
            <person name="Banfield J.F."/>
        </authorList>
    </citation>
    <scope>NUCLEOTIDE SEQUENCE [LARGE SCALE GENOMIC DNA]</scope>
</reference>
<dbReference type="Proteomes" id="UP000033865">
    <property type="component" value="Unassembled WGS sequence"/>
</dbReference>